<dbReference type="InParanoid" id="A0A165DSJ2"/>
<dbReference type="Proteomes" id="UP000077266">
    <property type="component" value="Unassembled WGS sequence"/>
</dbReference>
<keyword evidence="1" id="KW-1133">Transmembrane helix</keyword>
<dbReference type="AlphaFoldDB" id="A0A165DSJ2"/>
<dbReference type="STRING" id="1314781.A0A165DSJ2"/>
<gene>
    <name evidence="2" type="ORF">EXIGLDRAFT_654244</name>
</gene>
<accession>A0A165DSJ2</accession>
<keyword evidence="1" id="KW-0812">Transmembrane</keyword>
<feature type="transmembrane region" description="Helical" evidence="1">
    <location>
        <begin position="12"/>
        <end position="30"/>
    </location>
</feature>
<evidence type="ECO:0008006" key="4">
    <source>
        <dbReference type="Google" id="ProtNLM"/>
    </source>
</evidence>
<reference evidence="2 3" key="1">
    <citation type="journal article" date="2016" name="Mol. Biol. Evol.">
        <title>Comparative Genomics of Early-Diverging Mushroom-Forming Fungi Provides Insights into the Origins of Lignocellulose Decay Capabilities.</title>
        <authorList>
            <person name="Nagy L.G."/>
            <person name="Riley R."/>
            <person name="Tritt A."/>
            <person name="Adam C."/>
            <person name="Daum C."/>
            <person name="Floudas D."/>
            <person name="Sun H."/>
            <person name="Yadav J.S."/>
            <person name="Pangilinan J."/>
            <person name="Larsson K.H."/>
            <person name="Matsuura K."/>
            <person name="Barry K."/>
            <person name="Labutti K."/>
            <person name="Kuo R."/>
            <person name="Ohm R.A."/>
            <person name="Bhattacharya S.S."/>
            <person name="Shirouzu T."/>
            <person name="Yoshinaga Y."/>
            <person name="Martin F.M."/>
            <person name="Grigoriev I.V."/>
            <person name="Hibbett D.S."/>
        </authorList>
    </citation>
    <scope>NUCLEOTIDE SEQUENCE [LARGE SCALE GENOMIC DNA]</scope>
    <source>
        <strain evidence="2 3">HHB12029</strain>
    </source>
</reference>
<protein>
    <recommendedName>
        <fullName evidence="4">Membrane permease</fullName>
    </recommendedName>
</protein>
<feature type="transmembrane region" description="Helical" evidence="1">
    <location>
        <begin position="107"/>
        <end position="128"/>
    </location>
</feature>
<sequence>MPSSSKWKEDIWLKVTNVVVFFLFLGSNIYTVANPEDVYRLHRETYLTPAYWAFLIWTFIHLLLLGLVVYQFFDSGKSIIIDGISWRFPLLAILTSAFVHLRAGGHYVMAFFASCLVGSAVSHIYYVIKRYHRSESMNDEIWVHLPFGLYHGWATVMILLSAFEAWGVNAVTHKAGVFTKIFVFLSLFFMQSTSAAYAWGNAEGDVAGSAAITWALFAIFEHQRTSDFIHWSALAFGILSLLWVIQSSYRTFFARAREVATDEERAPLARG</sequence>
<evidence type="ECO:0000256" key="1">
    <source>
        <dbReference type="SAM" id="Phobius"/>
    </source>
</evidence>
<keyword evidence="3" id="KW-1185">Reference proteome</keyword>
<organism evidence="2 3">
    <name type="scientific">Exidia glandulosa HHB12029</name>
    <dbReference type="NCBI Taxonomy" id="1314781"/>
    <lineage>
        <taxon>Eukaryota</taxon>
        <taxon>Fungi</taxon>
        <taxon>Dikarya</taxon>
        <taxon>Basidiomycota</taxon>
        <taxon>Agaricomycotina</taxon>
        <taxon>Agaricomycetes</taxon>
        <taxon>Auriculariales</taxon>
        <taxon>Exidiaceae</taxon>
        <taxon>Exidia</taxon>
    </lineage>
</organism>
<dbReference type="EMBL" id="KV426194">
    <property type="protein sequence ID" value="KZV85263.1"/>
    <property type="molecule type" value="Genomic_DNA"/>
</dbReference>
<feature type="transmembrane region" description="Helical" evidence="1">
    <location>
        <begin position="149"/>
        <end position="169"/>
    </location>
</feature>
<proteinExistence type="predicted"/>
<dbReference type="OrthoDB" id="5586934at2759"/>
<evidence type="ECO:0000313" key="3">
    <source>
        <dbReference type="Proteomes" id="UP000077266"/>
    </source>
</evidence>
<feature type="transmembrane region" description="Helical" evidence="1">
    <location>
        <begin position="206"/>
        <end position="222"/>
    </location>
</feature>
<keyword evidence="1" id="KW-0472">Membrane</keyword>
<evidence type="ECO:0000313" key="2">
    <source>
        <dbReference type="EMBL" id="KZV85263.1"/>
    </source>
</evidence>
<feature type="transmembrane region" description="Helical" evidence="1">
    <location>
        <begin position="50"/>
        <end position="72"/>
    </location>
</feature>
<feature type="transmembrane region" description="Helical" evidence="1">
    <location>
        <begin position="84"/>
        <end position="101"/>
    </location>
</feature>
<name>A0A165DSJ2_EXIGL</name>
<feature type="transmembrane region" description="Helical" evidence="1">
    <location>
        <begin position="228"/>
        <end position="245"/>
    </location>
</feature>